<protein>
    <submittedName>
        <fullName evidence="2">Uncharacterized protein</fullName>
    </submittedName>
</protein>
<comment type="caution">
    <text evidence="2">The sequence shown here is derived from an EMBL/GenBank/DDBJ whole genome shotgun (WGS) entry which is preliminary data.</text>
</comment>
<sequence length="96" mass="9547">MSQVANPGEGLSVLNTRSATSEVAGDQRTMVGLLTHQSSPPSVEWRRTGLPSSHRTPGPITPGSRAATASGIAVSEAAASFSDQAAASVVSGGESG</sequence>
<dbReference type="Proteomes" id="UP001501222">
    <property type="component" value="Unassembled WGS sequence"/>
</dbReference>
<name>A0ABP6Z622_9ACTN</name>
<evidence type="ECO:0000256" key="1">
    <source>
        <dbReference type="SAM" id="MobiDB-lite"/>
    </source>
</evidence>
<keyword evidence="3" id="KW-1185">Reference proteome</keyword>
<dbReference type="EMBL" id="BAABAA010000024">
    <property type="protein sequence ID" value="GAA3599119.1"/>
    <property type="molecule type" value="Genomic_DNA"/>
</dbReference>
<reference evidence="3" key="1">
    <citation type="journal article" date="2019" name="Int. J. Syst. Evol. Microbiol.">
        <title>The Global Catalogue of Microorganisms (GCM) 10K type strain sequencing project: providing services to taxonomists for standard genome sequencing and annotation.</title>
        <authorList>
            <consortium name="The Broad Institute Genomics Platform"/>
            <consortium name="The Broad Institute Genome Sequencing Center for Infectious Disease"/>
            <person name="Wu L."/>
            <person name="Ma J."/>
        </authorList>
    </citation>
    <scope>NUCLEOTIDE SEQUENCE [LARGE SCALE GENOMIC DNA]</scope>
    <source>
        <strain evidence="3">JCM 16928</strain>
    </source>
</reference>
<evidence type="ECO:0000313" key="3">
    <source>
        <dbReference type="Proteomes" id="UP001501222"/>
    </source>
</evidence>
<gene>
    <name evidence="2" type="ORF">GCM10022235_83690</name>
</gene>
<accession>A0ABP6Z622</accession>
<evidence type="ECO:0000313" key="2">
    <source>
        <dbReference type="EMBL" id="GAA3599119.1"/>
    </source>
</evidence>
<proteinExistence type="predicted"/>
<organism evidence="2 3">
    <name type="scientific">Kribbella ginsengisoli</name>
    <dbReference type="NCBI Taxonomy" id="363865"/>
    <lineage>
        <taxon>Bacteria</taxon>
        <taxon>Bacillati</taxon>
        <taxon>Actinomycetota</taxon>
        <taxon>Actinomycetes</taxon>
        <taxon>Propionibacteriales</taxon>
        <taxon>Kribbellaceae</taxon>
        <taxon>Kribbella</taxon>
    </lineage>
</organism>
<feature type="region of interest" description="Disordered" evidence="1">
    <location>
        <begin position="1"/>
        <end position="68"/>
    </location>
</feature>